<protein>
    <submittedName>
        <fullName evidence="3">Uncharacterized protein</fullName>
    </submittedName>
</protein>
<dbReference type="PANTHER" id="PTHR45586">
    <property type="entry name" value="TPR REPEAT-CONTAINING PROTEIN PA4667"/>
    <property type="match status" value="1"/>
</dbReference>
<keyword evidence="1" id="KW-0677">Repeat</keyword>
<dbReference type="Gene3D" id="1.25.40.10">
    <property type="entry name" value="Tetratricopeptide repeat domain"/>
    <property type="match status" value="1"/>
</dbReference>
<organism evidence="3">
    <name type="scientific">marine metagenome</name>
    <dbReference type="NCBI Taxonomy" id="408172"/>
    <lineage>
        <taxon>unclassified sequences</taxon>
        <taxon>metagenomes</taxon>
        <taxon>ecological metagenomes</taxon>
    </lineage>
</organism>
<dbReference type="PANTHER" id="PTHR45586:SF1">
    <property type="entry name" value="LIPOPOLYSACCHARIDE ASSEMBLY PROTEIN B"/>
    <property type="match status" value="1"/>
</dbReference>
<dbReference type="InterPro" id="IPR013105">
    <property type="entry name" value="TPR_2"/>
</dbReference>
<proteinExistence type="predicted"/>
<dbReference type="AlphaFoldDB" id="A0A383C5C4"/>
<evidence type="ECO:0000256" key="1">
    <source>
        <dbReference type="ARBA" id="ARBA00022737"/>
    </source>
</evidence>
<dbReference type="InterPro" id="IPR019734">
    <property type="entry name" value="TPR_rpt"/>
</dbReference>
<sequence length="242" mass="28205">AAKGLGLSYYGMEKFSYAAKALKMPYIADPHQEETAYILDWSILRGWEINDAKNYFKQSLKEYPLRASLYMGMGWIHYREGNPNLAVEFFLKAISLDPEFALSEEFKEVLKNERFGWQVHNRLGWTYYAKKDYQKSMEMFRISLKHQPNKSEARKGIGYILFKMGKNQMAARFLDECLRINPDPNPVIEESNGQEEAVAPYKLETTARTKLGRIYLLLNNPQEALVQFIQELELRPEQPDAL</sequence>
<gene>
    <name evidence="3" type="ORF">METZ01_LOCUS480103</name>
</gene>
<dbReference type="InterPro" id="IPR011990">
    <property type="entry name" value="TPR-like_helical_dom_sf"/>
</dbReference>
<dbReference type="EMBL" id="UINC01205875">
    <property type="protein sequence ID" value="SVE27249.1"/>
    <property type="molecule type" value="Genomic_DNA"/>
</dbReference>
<feature type="non-terminal residue" evidence="3">
    <location>
        <position position="1"/>
    </location>
</feature>
<name>A0A383C5C4_9ZZZZ</name>
<reference evidence="3" key="1">
    <citation type="submission" date="2018-05" db="EMBL/GenBank/DDBJ databases">
        <authorList>
            <person name="Lanie J.A."/>
            <person name="Ng W.-L."/>
            <person name="Kazmierczak K.M."/>
            <person name="Andrzejewski T.M."/>
            <person name="Davidsen T.M."/>
            <person name="Wayne K.J."/>
            <person name="Tettelin H."/>
            <person name="Glass J.I."/>
            <person name="Rusch D."/>
            <person name="Podicherti R."/>
            <person name="Tsui H.-C.T."/>
            <person name="Winkler M.E."/>
        </authorList>
    </citation>
    <scope>NUCLEOTIDE SEQUENCE</scope>
</reference>
<dbReference type="SUPFAM" id="SSF48452">
    <property type="entry name" value="TPR-like"/>
    <property type="match status" value="1"/>
</dbReference>
<dbReference type="PROSITE" id="PS50005">
    <property type="entry name" value="TPR"/>
    <property type="match status" value="4"/>
</dbReference>
<feature type="non-terminal residue" evidence="3">
    <location>
        <position position="242"/>
    </location>
</feature>
<evidence type="ECO:0000313" key="3">
    <source>
        <dbReference type="EMBL" id="SVE27249.1"/>
    </source>
</evidence>
<dbReference type="Pfam" id="PF07719">
    <property type="entry name" value="TPR_2"/>
    <property type="match status" value="1"/>
</dbReference>
<accession>A0A383C5C4</accession>
<evidence type="ECO:0000256" key="2">
    <source>
        <dbReference type="ARBA" id="ARBA00022803"/>
    </source>
</evidence>
<dbReference type="InterPro" id="IPR051012">
    <property type="entry name" value="CellSynth/LPSAsmb/PSIAsmb"/>
</dbReference>
<keyword evidence="2" id="KW-0802">TPR repeat</keyword>
<dbReference type="SMART" id="SM00028">
    <property type="entry name" value="TPR"/>
    <property type="match status" value="4"/>
</dbReference>
<dbReference type="Pfam" id="PF13181">
    <property type="entry name" value="TPR_8"/>
    <property type="match status" value="2"/>
</dbReference>